<evidence type="ECO:0000313" key="3">
    <source>
        <dbReference type="Proteomes" id="UP001610990"/>
    </source>
</evidence>
<dbReference type="RefSeq" id="WP_367431470.1">
    <property type="nucleotide sequence ID" value="NZ_CP108413.1"/>
</dbReference>
<reference evidence="2 3" key="1">
    <citation type="submission" date="2024-10" db="EMBL/GenBank/DDBJ databases">
        <title>The Natural Products Discovery Center: Release of the First 8490 Sequenced Strains for Exploring Actinobacteria Biosynthetic Diversity.</title>
        <authorList>
            <person name="Kalkreuter E."/>
            <person name="Kautsar S.A."/>
            <person name="Yang D."/>
            <person name="Bader C.D."/>
            <person name="Teijaro C.N."/>
            <person name="Fluegel L."/>
            <person name="Davis C.M."/>
            <person name="Simpson J.R."/>
            <person name="Lauterbach L."/>
            <person name="Steele A.D."/>
            <person name="Gui C."/>
            <person name="Meng S."/>
            <person name="Li G."/>
            <person name="Viehrig K."/>
            <person name="Ye F."/>
            <person name="Su P."/>
            <person name="Kiefer A.F."/>
            <person name="Nichols A."/>
            <person name="Cepeda A.J."/>
            <person name="Yan W."/>
            <person name="Fan B."/>
            <person name="Jiang Y."/>
            <person name="Adhikari A."/>
            <person name="Zheng C.-J."/>
            <person name="Schuster L."/>
            <person name="Cowan T.M."/>
            <person name="Smanski M.J."/>
            <person name="Chevrette M.G."/>
            <person name="De Carvalho L.P.S."/>
            <person name="Shen B."/>
        </authorList>
    </citation>
    <scope>NUCLEOTIDE SEQUENCE [LARGE SCALE GENOMIC DNA]</scope>
    <source>
        <strain evidence="2 3">NPDC018013</strain>
    </source>
</reference>
<feature type="region of interest" description="Disordered" evidence="1">
    <location>
        <begin position="1"/>
        <end position="26"/>
    </location>
</feature>
<name>A0ABW7RLB6_9ACTN</name>
<organism evidence="2 3">
    <name type="scientific">Streptomyces celluloflavus</name>
    <dbReference type="NCBI Taxonomy" id="58344"/>
    <lineage>
        <taxon>Bacteria</taxon>
        <taxon>Bacillati</taxon>
        <taxon>Actinomycetota</taxon>
        <taxon>Actinomycetes</taxon>
        <taxon>Kitasatosporales</taxon>
        <taxon>Streptomycetaceae</taxon>
        <taxon>Streptomyces</taxon>
    </lineage>
</organism>
<gene>
    <name evidence="2" type="ORF">ACH4GP_22285</name>
</gene>
<evidence type="ECO:0000256" key="1">
    <source>
        <dbReference type="SAM" id="MobiDB-lite"/>
    </source>
</evidence>
<evidence type="ECO:0000313" key="2">
    <source>
        <dbReference type="EMBL" id="MFH8587095.1"/>
    </source>
</evidence>
<dbReference type="Proteomes" id="UP001610990">
    <property type="component" value="Unassembled WGS sequence"/>
</dbReference>
<protein>
    <submittedName>
        <fullName evidence="2">Uncharacterized protein</fullName>
    </submittedName>
</protein>
<keyword evidence="3" id="KW-1185">Reference proteome</keyword>
<proteinExistence type="predicted"/>
<dbReference type="EMBL" id="JBIRGH010000014">
    <property type="protein sequence ID" value="MFH8587095.1"/>
    <property type="molecule type" value="Genomic_DNA"/>
</dbReference>
<accession>A0ABW7RLB6</accession>
<comment type="caution">
    <text evidence="2">The sequence shown here is derived from an EMBL/GenBank/DDBJ whole genome shotgun (WGS) entry which is preliminary data.</text>
</comment>
<sequence length="101" mass="10761">MSLSSSHRARLLPWSGPEGKPSYVIGEGTGPVSRLADEAEAAQLRMGVELLGHARAMLGDRTVSNGELRFLGDRLVEALRDALRIAESRGAERTAAEHAPG</sequence>